<dbReference type="EMBL" id="CCKQ01016862">
    <property type="protein sequence ID" value="CDW88741.1"/>
    <property type="molecule type" value="Genomic_DNA"/>
</dbReference>
<accession>A0A078B3A0</accession>
<dbReference type="SUPFAM" id="SSF50911">
    <property type="entry name" value="Mannose 6-phosphate receptor domain"/>
    <property type="match status" value="1"/>
</dbReference>
<dbReference type="PANTHER" id="PTHR22727:SF15">
    <property type="entry name" value="MRH DOMAIN-CONTAINING PROTEIN"/>
    <property type="match status" value="1"/>
</dbReference>
<comment type="similarity">
    <text evidence="2">Belongs to the ELAPOR family.</text>
</comment>
<evidence type="ECO:0000256" key="7">
    <source>
        <dbReference type="SAM" id="Phobius"/>
    </source>
</evidence>
<dbReference type="SMART" id="SM01411">
    <property type="entry name" value="Ephrin_rec_like"/>
    <property type="match status" value="3"/>
</dbReference>
<evidence type="ECO:0000256" key="4">
    <source>
        <dbReference type="ARBA" id="ARBA00022729"/>
    </source>
</evidence>
<evidence type="ECO:0000256" key="6">
    <source>
        <dbReference type="ARBA" id="ARBA00023180"/>
    </source>
</evidence>
<dbReference type="InterPro" id="IPR044865">
    <property type="entry name" value="MRH_dom"/>
</dbReference>
<evidence type="ECO:0000256" key="3">
    <source>
        <dbReference type="ARBA" id="ARBA00022475"/>
    </source>
</evidence>
<name>A0A078B3A0_STYLE</name>
<dbReference type="SUPFAM" id="SSF57184">
    <property type="entry name" value="Growth factor receptor domain"/>
    <property type="match status" value="1"/>
</dbReference>
<protein>
    <recommendedName>
        <fullName evidence="8">MRH domain-containing protein</fullName>
    </recommendedName>
</protein>
<gene>
    <name evidence="9" type="primary">Contig19127.g20285</name>
    <name evidence="9" type="ORF">STYLEM_17865</name>
</gene>
<dbReference type="InParanoid" id="A0A078B3A0"/>
<evidence type="ECO:0000256" key="2">
    <source>
        <dbReference type="ARBA" id="ARBA00007627"/>
    </source>
</evidence>
<organism evidence="9 10">
    <name type="scientific">Stylonychia lemnae</name>
    <name type="common">Ciliate</name>
    <dbReference type="NCBI Taxonomy" id="5949"/>
    <lineage>
        <taxon>Eukaryota</taxon>
        <taxon>Sar</taxon>
        <taxon>Alveolata</taxon>
        <taxon>Ciliophora</taxon>
        <taxon>Intramacronucleata</taxon>
        <taxon>Spirotrichea</taxon>
        <taxon>Stichotrichia</taxon>
        <taxon>Sporadotrichida</taxon>
        <taxon>Oxytrichidae</taxon>
        <taxon>Stylonychinae</taxon>
        <taxon>Stylonychia</taxon>
    </lineage>
</organism>
<evidence type="ECO:0000256" key="5">
    <source>
        <dbReference type="ARBA" id="ARBA00023157"/>
    </source>
</evidence>
<keyword evidence="6" id="KW-0325">Glycoprotein</keyword>
<sequence length="978" mass="111889">MDSQDVQMQLKLDQVMNHQILMLYLAYFFYDNNDLEDVCDATSQLLPQQIYDLDCSIACPAGEYLDLDPQIQSSKCSLCPANTYSLPGGLLIDGVTGDWINIKNEIEAQNNTIPIDFECFYENQNYQWISNTNCEPWIATQKSIKGGKSVLMNANVAFKITLTSYFEQNATVEFRYKKQTNQGLFSNGEFKFVVNGQKILVDYDYTKSDWITFKYNITDGPGKYTLIWIYSKYNDESGQNLMAEIEYISIVQHNMPALECLPCKRGQSQPGSSRCSLCKANYYSDSETRECKKCPDGKYSYAGAIGDHSCIPKQPCSAEDVYSVYSGECGLNQQRSVSYQWYQPKICDDQDPNSIDLPESKNIPCRNCQRGQFENKSTGYCEYCPKGFYQDVDYHNNSTQTGASECKQCPAGHAAPLVLEYDHFEKVPEQFSKVCESNFTTNVDLSDVCDRYIGWKTTANHDILVIDQPLPSGFKSILETKVEIIDDLFGQLTVDFSVKDFQLDSEKFSIEIDGISRYETTIESDNTNKIQSILLYLPSGQRKIQLIYENMKQLSFVLDNEGQLIIQNQTQGVLSIHKIQIQGTSYGGAVACHKCQDGYVTSQSNPNTCDVCGYGFEPNQDQSACQGCVDSYFNNIIGGNCRKCPAYTTSRAGSSQYNYYLLSTIMVCNKQMNMNYCDNNIMGPIFPESSSNYNQDVFFISNFSKNKINKLNIERFDLRQYEYHETQDSVRFGHIFALFHLNQATMEEFKNEQAVQGIVDQSTQCLSQLKTFKLKKVVGQIVQNITNFTENGYSIYFEEGDMCDKKTNTRYSSQIDYVCRNDTDEEGYPTYKYRIGKCHYVFEWVSTKACSQCKLNQVKQVVSNCENGKRYISNIPIDKCIIEFTDNEYLTINNNDSPLALRHKFVVLTEKTEECQIKDDFLINPMLQGLLIFISIFFTLFFIGTICFYRKYRNLKVRYQKLSEDDNGGGEIEMQQTK</sequence>
<keyword evidence="5" id="KW-1015">Disulfide bond</keyword>
<keyword evidence="7" id="KW-0812">Transmembrane</keyword>
<evidence type="ECO:0000259" key="8">
    <source>
        <dbReference type="PROSITE" id="PS51914"/>
    </source>
</evidence>
<dbReference type="InterPro" id="IPR009030">
    <property type="entry name" value="Growth_fac_rcpt_cys_sf"/>
</dbReference>
<keyword evidence="4" id="KW-0732">Signal</keyword>
<evidence type="ECO:0000313" key="9">
    <source>
        <dbReference type="EMBL" id="CDW88741.1"/>
    </source>
</evidence>
<keyword evidence="7" id="KW-1133">Transmembrane helix</keyword>
<feature type="transmembrane region" description="Helical" evidence="7">
    <location>
        <begin position="926"/>
        <end position="949"/>
    </location>
</feature>
<feature type="domain" description="MRH" evidence="8">
    <location>
        <begin position="675"/>
        <end position="852"/>
    </location>
</feature>
<reference evidence="9 10" key="1">
    <citation type="submission" date="2014-06" db="EMBL/GenBank/DDBJ databases">
        <authorList>
            <person name="Swart Estienne"/>
        </authorList>
    </citation>
    <scope>NUCLEOTIDE SEQUENCE [LARGE SCALE GENOMIC DNA]</scope>
    <source>
        <strain evidence="9 10">130c</strain>
    </source>
</reference>
<dbReference type="OMA" id="CEYISED"/>
<keyword evidence="10" id="KW-1185">Reference proteome</keyword>
<dbReference type="OrthoDB" id="439917at2759"/>
<dbReference type="InterPro" id="IPR039181">
    <property type="entry name" value="Elapor1/2"/>
</dbReference>
<evidence type="ECO:0000256" key="1">
    <source>
        <dbReference type="ARBA" id="ARBA00004251"/>
    </source>
</evidence>
<dbReference type="Proteomes" id="UP000039865">
    <property type="component" value="Unassembled WGS sequence"/>
</dbReference>
<dbReference type="GO" id="GO:0005886">
    <property type="term" value="C:plasma membrane"/>
    <property type="evidence" value="ECO:0007669"/>
    <property type="project" value="UniProtKB-SubCell"/>
</dbReference>
<proteinExistence type="inferred from homology"/>
<comment type="subcellular location">
    <subcellularLocation>
        <location evidence="1">Cell membrane</location>
        <topology evidence="1">Single-pass type I membrane protein</topology>
    </subcellularLocation>
</comment>
<dbReference type="PANTHER" id="PTHR22727">
    <property type="entry name" value="PROTEIN CBG13728"/>
    <property type="match status" value="1"/>
</dbReference>
<dbReference type="InterPro" id="IPR009011">
    <property type="entry name" value="Man6P_isomerase_rcpt-bd_dom_sf"/>
</dbReference>
<evidence type="ECO:0000313" key="10">
    <source>
        <dbReference type="Proteomes" id="UP000039865"/>
    </source>
</evidence>
<keyword evidence="7" id="KW-0472">Membrane</keyword>
<dbReference type="PROSITE" id="PS51914">
    <property type="entry name" value="MRH"/>
    <property type="match status" value="1"/>
</dbReference>
<dbReference type="Gene3D" id="2.70.130.10">
    <property type="entry name" value="Mannose-6-phosphate receptor binding domain"/>
    <property type="match status" value="1"/>
</dbReference>
<keyword evidence="3" id="KW-1003">Cell membrane</keyword>
<dbReference type="AlphaFoldDB" id="A0A078B3A0"/>